<dbReference type="Proteomes" id="UP000587760">
    <property type="component" value="Unassembled WGS sequence"/>
</dbReference>
<dbReference type="Pfam" id="PF07963">
    <property type="entry name" value="N_methyl"/>
    <property type="match status" value="1"/>
</dbReference>
<keyword evidence="1" id="KW-0472">Membrane</keyword>
<dbReference type="NCBIfam" id="TIGR02532">
    <property type="entry name" value="IV_pilin_GFxxxE"/>
    <property type="match status" value="1"/>
</dbReference>
<reference evidence="2 3" key="1">
    <citation type="submission" date="2020-08" db="EMBL/GenBank/DDBJ databases">
        <title>Genomic Encyclopedia of Type Strains, Phase IV (KMG-IV): sequencing the most valuable type-strain genomes for metagenomic binning, comparative biology and taxonomic classification.</title>
        <authorList>
            <person name="Goeker M."/>
        </authorList>
    </citation>
    <scope>NUCLEOTIDE SEQUENCE [LARGE SCALE GENOMIC DNA]</scope>
    <source>
        <strain evidence="2 3">DSM 2461</strain>
    </source>
</reference>
<keyword evidence="3" id="KW-1185">Reference proteome</keyword>
<dbReference type="RefSeq" id="WP_184742386.1">
    <property type="nucleotide sequence ID" value="NZ_JACHGJ010000001.1"/>
</dbReference>
<dbReference type="AlphaFoldDB" id="A0A841R7M4"/>
<evidence type="ECO:0000313" key="3">
    <source>
        <dbReference type="Proteomes" id="UP000587760"/>
    </source>
</evidence>
<accession>A0A841R7M4</accession>
<feature type="transmembrane region" description="Helical" evidence="1">
    <location>
        <begin position="12"/>
        <end position="36"/>
    </location>
</feature>
<gene>
    <name evidence="2" type="ORF">HNR50_000125</name>
</gene>
<protein>
    <submittedName>
        <fullName evidence="2">Prepilin-type N-terminal cleavage/methylation domain-containing protein</fullName>
    </submittedName>
</protein>
<proteinExistence type="predicted"/>
<name>A0A841R7M4_9SPIO</name>
<organism evidence="2 3">
    <name type="scientific">Spirochaeta isovalerica</name>
    <dbReference type="NCBI Taxonomy" id="150"/>
    <lineage>
        <taxon>Bacteria</taxon>
        <taxon>Pseudomonadati</taxon>
        <taxon>Spirochaetota</taxon>
        <taxon>Spirochaetia</taxon>
        <taxon>Spirochaetales</taxon>
        <taxon>Spirochaetaceae</taxon>
        <taxon>Spirochaeta</taxon>
    </lineage>
</organism>
<sequence length="148" mass="16782">MNLFKALSNDDGYTFVEVLVAIAIISLSGFVLWAGISRGMSFAEKIRIRNRENSEIAFFEYLFREEIGKIGLPYYESGFEEYDGVFQEENLLIIERGAEKISFLNLSFADLKQTESYAEIHLHTVSGKDIMIKAPYGKYPLSGITADE</sequence>
<dbReference type="InterPro" id="IPR012902">
    <property type="entry name" value="N_methyl_site"/>
</dbReference>
<keyword evidence="1" id="KW-1133">Transmembrane helix</keyword>
<keyword evidence="1" id="KW-0812">Transmembrane</keyword>
<evidence type="ECO:0000313" key="2">
    <source>
        <dbReference type="EMBL" id="MBB6478492.1"/>
    </source>
</evidence>
<dbReference type="EMBL" id="JACHGJ010000001">
    <property type="protein sequence ID" value="MBB6478492.1"/>
    <property type="molecule type" value="Genomic_DNA"/>
</dbReference>
<comment type="caution">
    <text evidence="2">The sequence shown here is derived from an EMBL/GenBank/DDBJ whole genome shotgun (WGS) entry which is preliminary data.</text>
</comment>
<evidence type="ECO:0000256" key="1">
    <source>
        <dbReference type="SAM" id="Phobius"/>
    </source>
</evidence>